<feature type="active site" description="Charge relay system" evidence="7">
    <location>
        <position position="283"/>
    </location>
</feature>
<comment type="catalytic activity">
    <reaction evidence="8">
        <text>S-formylglutathione + H2O = formate + glutathione + H(+)</text>
        <dbReference type="Rhea" id="RHEA:14961"/>
        <dbReference type="ChEBI" id="CHEBI:15377"/>
        <dbReference type="ChEBI" id="CHEBI:15378"/>
        <dbReference type="ChEBI" id="CHEBI:15740"/>
        <dbReference type="ChEBI" id="CHEBI:57688"/>
        <dbReference type="ChEBI" id="CHEBI:57925"/>
        <dbReference type="EC" id="3.1.2.12"/>
    </reaction>
</comment>
<dbReference type="Pfam" id="PF00756">
    <property type="entry name" value="Esterase"/>
    <property type="match status" value="1"/>
</dbReference>
<evidence type="ECO:0000256" key="1">
    <source>
        <dbReference type="ARBA" id="ARBA00002608"/>
    </source>
</evidence>
<protein>
    <recommendedName>
        <fullName evidence="4 8">S-formylglutathione hydrolase</fullName>
        <ecNumber evidence="3 8">3.1.2.12</ecNumber>
    </recommendedName>
</protein>
<proteinExistence type="inferred from homology"/>
<dbReference type="NCBIfam" id="TIGR02821">
    <property type="entry name" value="fghA_ester_D"/>
    <property type="match status" value="1"/>
</dbReference>
<organism evidence="9">
    <name type="scientific">Bactrocera dorsalis</name>
    <name type="common">Oriental fruit fly</name>
    <name type="synonym">Dacus dorsalis</name>
    <dbReference type="NCBI Taxonomy" id="27457"/>
    <lineage>
        <taxon>Eukaryota</taxon>
        <taxon>Metazoa</taxon>
        <taxon>Ecdysozoa</taxon>
        <taxon>Arthropoda</taxon>
        <taxon>Hexapoda</taxon>
        <taxon>Insecta</taxon>
        <taxon>Pterygota</taxon>
        <taxon>Neoptera</taxon>
        <taxon>Endopterygota</taxon>
        <taxon>Diptera</taxon>
        <taxon>Brachycera</taxon>
        <taxon>Muscomorpha</taxon>
        <taxon>Tephritoidea</taxon>
        <taxon>Tephritidae</taxon>
        <taxon>Bactrocera</taxon>
        <taxon>Bactrocera</taxon>
    </lineage>
</organism>
<dbReference type="InterPro" id="IPR000801">
    <property type="entry name" value="Esterase-like"/>
</dbReference>
<dbReference type="EC" id="3.1.2.12" evidence="3 8"/>
<dbReference type="GO" id="GO:0052689">
    <property type="term" value="F:carboxylic ester hydrolase activity"/>
    <property type="evidence" value="ECO:0007669"/>
    <property type="project" value="UniProtKB-KW"/>
</dbReference>
<dbReference type="GO" id="GO:0018738">
    <property type="term" value="F:S-formylglutathione hydrolase activity"/>
    <property type="evidence" value="ECO:0007669"/>
    <property type="project" value="UniProtKB-EC"/>
</dbReference>
<evidence type="ECO:0000313" key="9">
    <source>
        <dbReference type="EMBL" id="JAC55849.1"/>
    </source>
</evidence>
<dbReference type="InterPro" id="IPR029058">
    <property type="entry name" value="AB_hydrolase_fold"/>
</dbReference>
<evidence type="ECO:0000256" key="3">
    <source>
        <dbReference type="ARBA" id="ARBA00012479"/>
    </source>
</evidence>
<feature type="active site" description="Charge relay system" evidence="7">
    <location>
        <position position="248"/>
    </location>
</feature>
<dbReference type="EMBL" id="GAKP01003103">
    <property type="protein sequence ID" value="JAC55849.1"/>
    <property type="molecule type" value="Transcribed_RNA"/>
</dbReference>
<comment type="similarity">
    <text evidence="2 8">Belongs to the esterase D family.</text>
</comment>
<keyword evidence="5 8" id="KW-0719">Serine esterase</keyword>
<dbReference type="GeneID" id="105230953"/>
<dbReference type="RefSeq" id="XP_011210309.2">
    <property type="nucleotide sequence ID" value="XM_011212007.4"/>
</dbReference>
<dbReference type="OrthoDB" id="420518at2759"/>
<evidence type="ECO:0000256" key="6">
    <source>
        <dbReference type="ARBA" id="ARBA00022801"/>
    </source>
</evidence>
<evidence type="ECO:0000256" key="4">
    <source>
        <dbReference type="ARBA" id="ARBA00016774"/>
    </source>
</evidence>
<accession>A0A034WMH1</accession>
<dbReference type="AlphaFoldDB" id="A0A034WMH1"/>
<comment type="function">
    <text evidence="1 8">Serine hydrolase involved in the detoxification of formaldehyde.</text>
</comment>
<gene>
    <name evidence="9" type="primary">ESTD</name>
</gene>
<comment type="subcellular location">
    <subcellularLocation>
        <location evidence="8">Cytoplasm</location>
    </subcellularLocation>
</comment>
<evidence type="ECO:0000256" key="2">
    <source>
        <dbReference type="ARBA" id="ARBA00005622"/>
    </source>
</evidence>
<name>A0A034WMH1_BACDO</name>
<sequence>MRFTTNNIYNRFYRTQEGPSMAPKLLSTVKCFGGEQRIYSHPSEVLGCEMKFGVYMPPLAVDEHMECPVLYFLSGLTCTHENFIQKSGFQQYAAKHGIVVVNPDTSPRGLNLPGEDDSWDFGSGAGFYVDSTETPWSKNYKMYAYVTSELVELVNASFPVLPNKRGIFGHSMGGHGALICALKNPGVYQSVSAFAPISNPIECPWGKKAFTGYLGANEDSWKDWDATVLATKYAGTPLEILIDQGSDDNFLKEKQLLPENLLNAAAENDHLQLIYKKREGYDHSYFFISTFIAEHFDHHAKFLNA</sequence>
<keyword evidence="6 8" id="KW-0378">Hydrolase</keyword>
<dbReference type="InterPro" id="IPR014186">
    <property type="entry name" value="S-formylglutathione_hydrol"/>
</dbReference>
<evidence type="ECO:0000256" key="5">
    <source>
        <dbReference type="ARBA" id="ARBA00022487"/>
    </source>
</evidence>
<dbReference type="PANTHER" id="PTHR10061">
    <property type="entry name" value="S-FORMYLGLUTATHIONE HYDROLASE"/>
    <property type="match status" value="1"/>
</dbReference>
<dbReference type="Gene3D" id="3.40.50.1820">
    <property type="entry name" value="alpha/beta hydrolase"/>
    <property type="match status" value="1"/>
</dbReference>
<dbReference type="FunFam" id="3.40.50.1820:FF:000334">
    <property type="entry name" value="S-formylglutathione hydrolase"/>
    <property type="match status" value="1"/>
</dbReference>
<feature type="active site" description="Charge relay system" evidence="7">
    <location>
        <position position="171"/>
    </location>
</feature>
<dbReference type="GO" id="GO:0005829">
    <property type="term" value="C:cytosol"/>
    <property type="evidence" value="ECO:0007669"/>
    <property type="project" value="TreeGrafter"/>
</dbReference>
<keyword evidence="8" id="KW-0963">Cytoplasm</keyword>
<dbReference type="PANTHER" id="PTHR10061:SF0">
    <property type="entry name" value="S-FORMYLGLUTATHIONE HYDROLASE"/>
    <property type="match status" value="1"/>
</dbReference>
<reference evidence="9" key="1">
    <citation type="journal article" date="2014" name="BMC Genomics">
        <title>Characterizing the developmental transcriptome of the oriental fruit fly, Bactrocera dorsalis (Diptera: Tephritidae) through comparative genomic analysis with Drosophila melanogaster utilizing modENCODE datasets.</title>
        <authorList>
            <person name="Geib S.M."/>
            <person name="Calla B."/>
            <person name="Hall B."/>
            <person name="Hou S."/>
            <person name="Manoukis N.C."/>
        </authorList>
    </citation>
    <scope>NUCLEOTIDE SEQUENCE</scope>
    <source>
        <strain evidence="9">Punador</strain>
    </source>
</reference>
<dbReference type="SUPFAM" id="SSF53474">
    <property type="entry name" value="alpha/beta-Hydrolases"/>
    <property type="match status" value="1"/>
</dbReference>
<dbReference type="KEGG" id="bdr:105230953"/>
<evidence type="ECO:0000256" key="7">
    <source>
        <dbReference type="PIRSR" id="PIRSR614186-1"/>
    </source>
</evidence>
<evidence type="ECO:0000256" key="8">
    <source>
        <dbReference type="RuleBase" id="RU363068"/>
    </source>
</evidence>
<dbReference type="GO" id="GO:0046294">
    <property type="term" value="P:formaldehyde catabolic process"/>
    <property type="evidence" value="ECO:0007669"/>
    <property type="project" value="InterPro"/>
</dbReference>